<name>A0AAD9JFP6_9ANNE</name>
<feature type="transmembrane region" description="Helical" evidence="2">
    <location>
        <begin position="271"/>
        <end position="294"/>
    </location>
</feature>
<dbReference type="AlphaFoldDB" id="A0AAD9JFP6"/>
<accession>A0AAD9JFP6</accession>
<reference evidence="3" key="1">
    <citation type="journal article" date="2023" name="Mol. Biol. Evol.">
        <title>Third-Generation Sequencing Reveals the Adaptive Role of the Epigenome in Three Deep-Sea Polychaetes.</title>
        <authorList>
            <person name="Perez M."/>
            <person name="Aroh O."/>
            <person name="Sun Y."/>
            <person name="Lan Y."/>
            <person name="Juniper S.K."/>
            <person name="Young C.R."/>
            <person name="Angers B."/>
            <person name="Qian P.Y."/>
        </authorList>
    </citation>
    <scope>NUCLEOTIDE SEQUENCE</scope>
    <source>
        <strain evidence="3">P08H-3</strain>
    </source>
</reference>
<protein>
    <recommendedName>
        <fullName evidence="5">Transmembrane protein</fullName>
    </recommendedName>
</protein>
<keyword evidence="4" id="KW-1185">Reference proteome</keyword>
<feature type="region of interest" description="Disordered" evidence="1">
    <location>
        <begin position="307"/>
        <end position="347"/>
    </location>
</feature>
<proteinExistence type="predicted"/>
<evidence type="ECO:0000313" key="4">
    <source>
        <dbReference type="Proteomes" id="UP001208570"/>
    </source>
</evidence>
<evidence type="ECO:0000256" key="1">
    <source>
        <dbReference type="SAM" id="MobiDB-lite"/>
    </source>
</evidence>
<keyword evidence="2" id="KW-0812">Transmembrane</keyword>
<sequence length="530" mass="58252">MFYCSIRSKMLGDIKIMSLRIRNTIFFLTLFAMMCSVTSDLDTSGLYPVYSADFFATPIQSAQPAIRHEIQKRALGSGDGATQPEMLVCNDLDGQTTWACKCFGCLHDDHESPPCCTTIVDHVTLNQSVVMVIANLTYSNINETNIKHSVSELLSKYCEESWTECFSALGDSTTGLHQYEQTESLFRDDHVIFMELANNPPGFDPDVIPMSITFFVLGYNKALIPGYFVLAALSRDKDVTQRLIGRDVLTVMAATSTTVTDGDQNELPVKAIVAGSVLGFFLALSCIISAVKAVRDRRLIKERNLAKRERRRQQELRDSIRRSPLKQKLEEYAGKSQKESTASNGDVRTHSLTSQMVHVVVHNSSESLNGCISPNEKASANGRVSPNGMLSSNGEPTFSEMAPTYNAVITHGEVHLPPNNARTDDVSNGSDNSDGKKPFTEPDASDDYFQMAAQDKADETLAPSMGEFENKSLASLHSNVDPEVSIANPRLNGHDVTERTLDLCDPSAENPDATIQKQRPGLVNPAYDGE</sequence>
<dbReference type="Proteomes" id="UP001208570">
    <property type="component" value="Unassembled WGS sequence"/>
</dbReference>
<organism evidence="3 4">
    <name type="scientific">Paralvinella palmiformis</name>
    <dbReference type="NCBI Taxonomy" id="53620"/>
    <lineage>
        <taxon>Eukaryota</taxon>
        <taxon>Metazoa</taxon>
        <taxon>Spiralia</taxon>
        <taxon>Lophotrochozoa</taxon>
        <taxon>Annelida</taxon>
        <taxon>Polychaeta</taxon>
        <taxon>Sedentaria</taxon>
        <taxon>Canalipalpata</taxon>
        <taxon>Terebellida</taxon>
        <taxon>Terebelliformia</taxon>
        <taxon>Alvinellidae</taxon>
        <taxon>Paralvinella</taxon>
    </lineage>
</organism>
<comment type="caution">
    <text evidence="3">The sequence shown here is derived from an EMBL/GenBank/DDBJ whole genome shotgun (WGS) entry which is preliminary data.</text>
</comment>
<evidence type="ECO:0008006" key="5">
    <source>
        <dbReference type="Google" id="ProtNLM"/>
    </source>
</evidence>
<keyword evidence="2" id="KW-1133">Transmembrane helix</keyword>
<feature type="region of interest" description="Disordered" evidence="1">
    <location>
        <begin position="504"/>
        <end position="530"/>
    </location>
</feature>
<gene>
    <name evidence="3" type="ORF">LSH36_351g03021</name>
</gene>
<keyword evidence="2" id="KW-0472">Membrane</keyword>
<feature type="compositionally biased region" description="Basic and acidic residues" evidence="1">
    <location>
        <begin position="307"/>
        <end position="338"/>
    </location>
</feature>
<evidence type="ECO:0000313" key="3">
    <source>
        <dbReference type="EMBL" id="KAK2151791.1"/>
    </source>
</evidence>
<evidence type="ECO:0000256" key="2">
    <source>
        <dbReference type="SAM" id="Phobius"/>
    </source>
</evidence>
<feature type="region of interest" description="Disordered" evidence="1">
    <location>
        <begin position="416"/>
        <end position="444"/>
    </location>
</feature>
<dbReference type="EMBL" id="JAODUP010000351">
    <property type="protein sequence ID" value="KAK2151791.1"/>
    <property type="molecule type" value="Genomic_DNA"/>
</dbReference>